<evidence type="ECO:0000259" key="5">
    <source>
        <dbReference type="Pfam" id="PF04542"/>
    </source>
</evidence>
<feature type="domain" description="RNA polymerase sigma factor 70 region 4 type 2" evidence="6">
    <location>
        <begin position="108"/>
        <end position="153"/>
    </location>
</feature>
<keyword evidence="2" id="KW-0805">Transcription regulation</keyword>
<dbReference type="GO" id="GO:0003677">
    <property type="term" value="F:DNA binding"/>
    <property type="evidence" value="ECO:0007669"/>
    <property type="project" value="InterPro"/>
</dbReference>
<keyword evidence="4" id="KW-0804">Transcription</keyword>
<dbReference type="Pfam" id="PF04542">
    <property type="entry name" value="Sigma70_r2"/>
    <property type="match status" value="1"/>
</dbReference>
<evidence type="ECO:0000313" key="8">
    <source>
        <dbReference type="Proteomes" id="UP000183200"/>
    </source>
</evidence>
<dbReference type="Proteomes" id="UP000183200">
    <property type="component" value="Unassembled WGS sequence"/>
</dbReference>
<dbReference type="InterPro" id="IPR007627">
    <property type="entry name" value="RNA_pol_sigma70_r2"/>
</dbReference>
<name>A0A1H0G332_9SPHI</name>
<dbReference type="GO" id="GO:0006352">
    <property type="term" value="P:DNA-templated transcription initiation"/>
    <property type="evidence" value="ECO:0007669"/>
    <property type="project" value="InterPro"/>
</dbReference>
<dbReference type="InterPro" id="IPR013249">
    <property type="entry name" value="RNA_pol_sigma70_r4_t2"/>
</dbReference>
<dbReference type="InterPro" id="IPR039425">
    <property type="entry name" value="RNA_pol_sigma-70-like"/>
</dbReference>
<dbReference type="SUPFAM" id="SSF88946">
    <property type="entry name" value="Sigma2 domain of RNA polymerase sigma factors"/>
    <property type="match status" value="1"/>
</dbReference>
<dbReference type="Pfam" id="PF08281">
    <property type="entry name" value="Sigma70_r4_2"/>
    <property type="match status" value="1"/>
</dbReference>
<sequence>MSIPSEEHFNNMYRTYFQALCFFSLKMVGDVETAKDVVEEVFTKLILSKREFNETDNARAWLYTAVRNASLDYLKQNKHAKERQFEFSLTWKDEGSYDFELVRAEVLRKILVEIKELPGHSGKIIEMSYFEGMKNEDIAATLGLSEKTVRNLKSTGIATLKSKIPLDLFLMFLLLAGSTGR</sequence>
<dbReference type="InterPro" id="IPR036388">
    <property type="entry name" value="WH-like_DNA-bd_sf"/>
</dbReference>
<evidence type="ECO:0000256" key="4">
    <source>
        <dbReference type="ARBA" id="ARBA00023163"/>
    </source>
</evidence>
<dbReference type="SUPFAM" id="SSF88659">
    <property type="entry name" value="Sigma3 and sigma4 domains of RNA polymerase sigma factors"/>
    <property type="match status" value="1"/>
</dbReference>
<accession>A0A1H0G332</accession>
<dbReference type="PANTHER" id="PTHR43133">
    <property type="entry name" value="RNA POLYMERASE ECF-TYPE SIGMA FACTO"/>
    <property type="match status" value="1"/>
</dbReference>
<keyword evidence="3" id="KW-0731">Sigma factor</keyword>
<dbReference type="AlphaFoldDB" id="A0A1H0G332"/>
<feature type="domain" description="RNA polymerase sigma-70 region 2" evidence="5">
    <location>
        <begin position="12"/>
        <end position="78"/>
    </location>
</feature>
<dbReference type="OrthoDB" id="656273at2"/>
<proteinExistence type="inferred from homology"/>
<evidence type="ECO:0000256" key="2">
    <source>
        <dbReference type="ARBA" id="ARBA00023015"/>
    </source>
</evidence>
<reference evidence="8" key="1">
    <citation type="submission" date="2016-10" db="EMBL/GenBank/DDBJ databases">
        <authorList>
            <person name="Varghese N."/>
            <person name="Submissions S."/>
        </authorList>
    </citation>
    <scope>NUCLEOTIDE SEQUENCE [LARGE SCALE GENOMIC DNA]</scope>
    <source>
        <strain evidence="8">DSM 19110</strain>
    </source>
</reference>
<evidence type="ECO:0000259" key="6">
    <source>
        <dbReference type="Pfam" id="PF08281"/>
    </source>
</evidence>
<organism evidence="7 8">
    <name type="scientific">Pedobacter steynii</name>
    <dbReference type="NCBI Taxonomy" id="430522"/>
    <lineage>
        <taxon>Bacteria</taxon>
        <taxon>Pseudomonadati</taxon>
        <taxon>Bacteroidota</taxon>
        <taxon>Sphingobacteriia</taxon>
        <taxon>Sphingobacteriales</taxon>
        <taxon>Sphingobacteriaceae</taxon>
        <taxon>Pedobacter</taxon>
    </lineage>
</organism>
<dbReference type="NCBIfam" id="TIGR02937">
    <property type="entry name" value="sigma70-ECF"/>
    <property type="match status" value="1"/>
</dbReference>
<dbReference type="InterPro" id="IPR013324">
    <property type="entry name" value="RNA_pol_sigma_r3/r4-like"/>
</dbReference>
<dbReference type="Gene3D" id="1.10.1740.10">
    <property type="match status" value="1"/>
</dbReference>
<dbReference type="InterPro" id="IPR013325">
    <property type="entry name" value="RNA_pol_sigma_r2"/>
</dbReference>
<evidence type="ECO:0000256" key="3">
    <source>
        <dbReference type="ARBA" id="ARBA00023082"/>
    </source>
</evidence>
<dbReference type="EMBL" id="FNGY01000011">
    <property type="protein sequence ID" value="SDO01241.1"/>
    <property type="molecule type" value="Genomic_DNA"/>
</dbReference>
<evidence type="ECO:0000313" key="7">
    <source>
        <dbReference type="EMBL" id="SDO01241.1"/>
    </source>
</evidence>
<dbReference type="GO" id="GO:0016987">
    <property type="term" value="F:sigma factor activity"/>
    <property type="evidence" value="ECO:0007669"/>
    <property type="project" value="UniProtKB-KW"/>
</dbReference>
<dbReference type="RefSeq" id="WP_083362062.1">
    <property type="nucleotide sequence ID" value="NZ_FNGY01000011.1"/>
</dbReference>
<dbReference type="InterPro" id="IPR014284">
    <property type="entry name" value="RNA_pol_sigma-70_dom"/>
</dbReference>
<gene>
    <name evidence="7" type="ORF">SAMN05421820_11125</name>
</gene>
<protein>
    <submittedName>
        <fullName evidence="7">RNA polymerase sigma-70 factor, ECF subfamily</fullName>
    </submittedName>
</protein>
<dbReference type="PANTHER" id="PTHR43133:SF46">
    <property type="entry name" value="RNA POLYMERASE SIGMA-70 FACTOR ECF SUBFAMILY"/>
    <property type="match status" value="1"/>
</dbReference>
<dbReference type="Gene3D" id="1.10.10.10">
    <property type="entry name" value="Winged helix-like DNA-binding domain superfamily/Winged helix DNA-binding domain"/>
    <property type="match status" value="1"/>
</dbReference>
<evidence type="ECO:0000256" key="1">
    <source>
        <dbReference type="ARBA" id="ARBA00010641"/>
    </source>
</evidence>
<keyword evidence="8" id="KW-1185">Reference proteome</keyword>
<comment type="similarity">
    <text evidence="1">Belongs to the sigma-70 factor family. ECF subfamily.</text>
</comment>